<sequence length="189" mass="20672">MKLFSLKYFQIFMAFFRSGILGFGGGPSAIPLVYKEVVEKYRWMKDEEFSDLVALGNTLPGPINTKLAGYIGYRVGGWPGMLIALFAAVIPTVLLLIFLLTGLGASKDNPWVRGMSAAVLPVVAAMMAALALDFMKQAKSSMTWTGLILFTGGSFLVLEVFRWHPAILIAALLAFAFLSGPAREKEKER</sequence>
<comment type="caution">
    <text evidence="8">The sequence shown here is derived from an EMBL/GenBank/DDBJ whole genome shotgun (WGS) entry which is preliminary data.</text>
</comment>
<gene>
    <name evidence="8" type="ORF">B4135_2046</name>
</gene>
<proteinExistence type="inferred from homology"/>
<organism evidence="8 9">
    <name type="scientific">Caldibacillus debilis</name>
    <dbReference type="NCBI Taxonomy" id="301148"/>
    <lineage>
        <taxon>Bacteria</taxon>
        <taxon>Bacillati</taxon>
        <taxon>Bacillota</taxon>
        <taxon>Bacilli</taxon>
        <taxon>Bacillales</taxon>
        <taxon>Bacillaceae</taxon>
        <taxon>Caldibacillus</taxon>
    </lineage>
</organism>
<evidence type="ECO:0000256" key="7">
    <source>
        <dbReference type="SAM" id="Phobius"/>
    </source>
</evidence>
<dbReference type="InterPro" id="IPR003370">
    <property type="entry name" value="Chromate_transpt"/>
</dbReference>
<dbReference type="Proteomes" id="UP000075683">
    <property type="component" value="Unassembled WGS sequence"/>
</dbReference>
<evidence type="ECO:0000256" key="6">
    <source>
        <dbReference type="ARBA" id="ARBA00023136"/>
    </source>
</evidence>
<evidence type="ECO:0008006" key="10">
    <source>
        <dbReference type="Google" id="ProtNLM"/>
    </source>
</evidence>
<dbReference type="InterPro" id="IPR052518">
    <property type="entry name" value="CHR_Transporter"/>
</dbReference>
<feature type="transmembrane region" description="Helical" evidence="7">
    <location>
        <begin position="82"/>
        <end position="105"/>
    </location>
</feature>
<keyword evidence="3" id="KW-1003">Cell membrane</keyword>
<evidence type="ECO:0000256" key="5">
    <source>
        <dbReference type="ARBA" id="ARBA00022989"/>
    </source>
</evidence>
<keyword evidence="6 7" id="KW-0472">Membrane</keyword>
<comment type="subcellular location">
    <subcellularLocation>
        <location evidence="1">Cell membrane</location>
        <topology evidence="1">Multi-pass membrane protein</topology>
    </subcellularLocation>
</comment>
<accession>A0A150M4I7</accession>
<feature type="transmembrane region" description="Helical" evidence="7">
    <location>
        <begin position="167"/>
        <end position="183"/>
    </location>
</feature>
<keyword evidence="4 7" id="KW-0812">Transmembrane</keyword>
<evidence type="ECO:0000256" key="1">
    <source>
        <dbReference type="ARBA" id="ARBA00004651"/>
    </source>
</evidence>
<dbReference type="AlphaFoldDB" id="A0A150M4I7"/>
<dbReference type="PANTHER" id="PTHR43663">
    <property type="entry name" value="CHROMATE TRANSPORT PROTEIN-RELATED"/>
    <property type="match status" value="1"/>
</dbReference>
<dbReference type="PANTHER" id="PTHR43663:SF1">
    <property type="entry name" value="CHROMATE TRANSPORTER"/>
    <property type="match status" value="1"/>
</dbReference>
<keyword evidence="5 7" id="KW-1133">Transmembrane helix</keyword>
<dbReference type="GO" id="GO:0005886">
    <property type="term" value="C:plasma membrane"/>
    <property type="evidence" value="ECO:0007669"/>
    <property type="project" value="UniProtKB-SubCell"/>
</dbReference>
<name>A0A150M4I7_9BACI</name>
<evidence type="ECO:0000256" key="2">
    <source>
        <dbReference type="ARBA" id="ARBA00005262"/>
    </source>
</evidence>
<dbReference type="GO" id="GO:0015109">
    <property type="term" value="F:chromate transmembrane transporter activity"/>
    <property type="evidence" value="ECO:0007669"/>
    <property type="project" value="InterPro"/>
</dbReference>
<dbReference type="STRING" id="301148.B4135_2046"/>
<dbReference type="EMBL" id="LQYT01000042">
    <property type="protein sequence ID" value="KYD19315.1"/>
    <property type="molecule type" value="Genomic_DNA"/>
</dbReference>
<evidence type="ECO:0000256" key="4">
    <source>
        <dbReference type="ARBA" id="ARBA00022692"/>
    </source>
</evidence>
<feature type="transmembrane region" description="Helical" evidence="7">
    <location>
        <begin position="111"/>
        <end position="132"/>
    </location>
</feature>
<evidence type="ECO:0000256" key="3">
    <source>
        <dbReference type="ARBA" id="ARBA00022475"/>
    </source>
</evidence>
<dbReference type="Pfam" id="PF02417">
    <property type="entry name" value="Chromate_transp"/>
    <property type="match status" value="1"/>
</dbReference>
<comment type="similarity">
    <text evidence="2">Belongs to the chromate ion transporter (CHR) (TC 2.A.51) family.</text>
</comment>
<evidence type="ECO:0000313" key="9">
    <source>
        <dbReference type="Proteomes" id="UP000075683"/>
    </source>
</evidence>
<reference evidence="8 9" key="1">
    <citation type="submission" date="2016-01" db="EMBL/GenBank/DDBJ databases">
        <title>Draft Genome Sequences of Seven Thermophilic Sporeformers Isolated from Foods.</title>
        <authorList>
            <person name="Berendsen E.M."/>
            <person name="Wells-Bennik M.H."/>
            <person name="Krawcyk A.O."/>
            <person name="De Jong A."/>
            <person name="Holsappel S."/>
            <person name="Eijlander R.T."/>
            <person name="Kuipers O.P."/>
        </authorList>
    </citation>
    <scope>NUCLEOTIDE SEQUENCE [LARGE SCALE GENOMIC DNA]</scope>
    <source>
        <strain evidence="8 9">B4135</strain>
    </source>
</reference>
<dbReference type="PATRIC" id="fig|301148.3.peg.3449"/>
<feature type="transmembrane region" description="Helical" evidence="7">
    <location>
        <begin position="12"/>
        <end position="34"/>
    </location>
</feature>
<protein>
    <recommendedName>
        <fullName evidence="10">Chromate transporter</fullName>
    </recommendedName>
</protein>
<evidence type="ECO:0000313" key="8">
    <source>
        <dbReference type="EMBL" id="KYD19315.1"/>
    </source>
</evidence>